<evidence type="ECO:0000256" key="1">
    <source>
        <dbReference type="ARBA" id="ARBA00004141"/>
    </source>
</evidence>
<dbReference type="AlphaFoldDB" id="A0A9W4JX38"/>
<keyword evidence="4 9" id="KW-0812">Transmembrane</keyword>
<dbReference type="Pfam" id="PF00083">
    <property type="entry name" value="Sugar_tr"/>
    <property type="match status" value="1"/>
</dbReference>
<accession>A0A9W4JX38</accession>
<feature type="domain" description="Major facilitator superfamily (MFS) profile" evidence="10">
    <location>
        <begin position="18"/>
        <end position="476"/>
    </location>
</feature>
<dbReference type="GO" id="GO:0005351">
    <property type="term" value="F:carbohydrate:proton symporter activity"/>
    <property type="evidence" value="ECO:0007669"/>
    <property type="project" value="TreeGrafter"/>
</dbReference>
<feature type="region of interest" description="Disordered" evidence="8">
    <location>
        <begin position="523"/>
        <end position="554"/>
    </location>
</feature>
<evidence type="ECO:0000256" key="7">
    <source>
        <dbReference type="RuleBase" id="RU003346"/>
    </source>
</evidence>
<evidence type="ECO:0000259" key="10">
    <source>
        <dbReference type="PROSITE" id="PS50850"/>
    </source>
</evidence>
<dbReference type="NCBIfam" id="TIGR00879">
    <property type="entry name" value="SP"/>
    <property type="match status" value="1"/>
</dbReference>
<sequence length="554" mass="60817">MVVPKFAGMSGNMLGRAVTTTATMGFLLFGYDRECIEPTERHLLTKSLPEGVMSSIIDAPAFTDVLTELRGDATLQGTVTAIYEIGCLFGAIFMLIWGDWLGRRKGIISGATIMILGVIIQVTSYAGKQPLAQFTIGRIITGVGNGMNTSTIPTYQAECSRTSNRGLLICIEGGTIAFGTLIAYWIDFGASYGAPDLIWRFPIAFQCVFGVFIIAGMLVLPESPRWLFTRERYEEGETVIAALMGAERDSHEVILQKNIIMDAIRASGQIAKTTPMSAVFTGGKTQHCRRMLLGASSQLMQQIGGCNAVIYYLPILFKNSVGLEGRLPQILGGVNMIVYSIFATASWFLIERVGRRKLFLYGTVGQMVSMVITFACLIPGSTGPAKGAAFGLFTYIASFGATWLPLPWLYPAEISPIKTRAKANALSTCSNWLFNFLIVMVTPIMIDKIHWGTYLFFAAMNACFLPVIYFFYPETARRSLEEIDLIFAKGFSENISYVRAAKELPYLTDEDVERVAIQYGFGSPDQTKAYENSDSAGDASPNEHEKATTHHEIS</sequence>
<dbReference type="PRINTS" id="PR00171">
    <property type="entry name" value="SUGRTRNSPORT"/>
</dbReference>
<keyword evidence="6 9" id="KW-0472">Membrane</keyword>
<feature type="transmembrane region" description="Helical" evidence="9">
    <location>
        <begin position="358"/>
        <end position="380"/>
    </location>
</feature>
<feature type="transmembrane region" description="Helical" evidence="9">
    <location>
        <begin position="392"/>
        <end position="411"/>
    </location>
</feature>
<dbReference type="InterPro" id="IPR003663">
    <property type="entry name" value="Sugar/inositol_transpt"/>
</dbReference>
<keyword evidence="5 9" id="KW-1133">Transmembrane helix</keyword>
<dbReference type="GO" id="GO:0015793">
    <property type="term" value="P:glycerol transmembrane transport"/>
    <property type="evidence" value="ECO:0007669"/>
    <property type="project" value="TreeGrafter"/>
</dbReference>
<evidence type="ECO:0000256" key="5">
    <source>
        <dbReference type="ARBA" id="ARBA00022989"/>
    </source>
</evidence>
<feature type="transmembrane region" description="Helical" evidence="9">
    <location>
        <begin position="329"/>
        <end position="349"/>
    </location>
</feature>
<feature type="transmembrane region" description="Helical" evidence="9">
    <location>
        <begin position="106"/>
        <end position="126"/>
    </location>
</feature>
<protein>
    <recommendedName>
        <fullName evidence="10">Major facilitator superfamily (MFS) profile domain-containing protein</fullName>
    </recommendedName>
</protein>
<gene>
    <name evidence="11" type="ORF">PSALAMII_LOCUS10112</name>
</gene>
<evidence type="ECO:0000256" key="4">
    <source>
        <dbReference type="ARBA" id="ARBA00022692"/>
    </source>
</evidence>
<feature type="compositionally biased region" description="Polar residues" evidence="8">
    <location>
        <begin position="524"/>
        <end position="535"/>
    </location>
</feature>
<name>A0A9W4JX38_9EURO</name>
<feature type="transmembrane region" description="Helical" evidence="9">
    <location>
        <begin position="299"/>
        <end position="317"/>
    </location>
</feature>
<dbReference type="Proteomes" id="UP001152592">
    <property type="component" value="Unassembled WGS sequence"/>
</dbReference>
<dbReference type="PANTHER" id="PTHR48022:SF69">
    <property type="entry name" value="SUGAR TRANSPORTER"/>
    <property type="match status" value="1"/>
</dbReference>
<dbReference type="Gene3D" id="1.20.1250.20">
    <property type="entry name" value="MFS general substrate transporter like domains"/>
    <property type="match status" value="1"/>
</dbReference>
<evidence type="ECO:0000256" key="9">
    <source>
        <dbReference type="SAM" id="Phobius"/>
    </source>
</evidence>
<dbReference type="OrthoDB" id="2123952at2759"/>
<evidence type="ECO:0000256" key="2">
    <source>
        <dbReference type="ARBA" id="ARBA00010992"/>
    </source>
</evidence>
<evidence type="ECO:0000256" key="3">
    <source>
        <dbReference type="ARBA" id="ARBA00022448"/>
    </source>
</evidence>
<dbReference type="SUPFAM" id="SSF103473">
    <property type="entry name" value="MFS general substrate transporter"/>
    <property type="match status" value="1"/>
</dbReference>
<dbReference type="InterPro" id="IPR005829">
    <property type="entry name" value="Sugar_transporter_CS"/>
</dbReference>
<organism evidence="11 12">
    <name type="scientific">Penicillium salamii</name>
    <dbReference type="NCBI Taxonomy" id="1612424"/>
    <lineage>
        <taxon>Eukaryota</taxon>
        <taxon>Fungi</taxon>
        <taxon>Dikarya</taxon>
        <taxon>Ascomycota</taxon>
        <taxon>Pezizomycotina</taxon>
        <taxon>Eurotiomycetes</taxon>
        <taxon>Eurotiomycetidae</taxon>
        <taxon>Eurotiales</taxon>
        <taxon>Aspergillaceae</taxon>
        <taxon>Penicillium</taxon>
    </lineage>
</organism>
<feature type="transmembrane region" description="Helical" evidence="9">
    <location>
        <begin position="166"/>
        <end position="186"/>
    </location>
</feature>
<dbReference type="InterPro" id="IPR020846">
    <property type="entry name" value="MFS_dom"/>
</dbReference>
<feature type="transmembrane region" description="Helical" evidence="9">
    <location>
        <begin position="80"/>
        <end position="100"/>
    </location>
</feature>
<feature type="transmembrane region" description="Helical" evidence="9">
    <location>
        <begin position="452"/>
        <end position="472"/>
    </location>
</feature>
<evidence type="ECO:0000313" key="11">
    <source>
        <dbReference type="EMBL" id="CAG8424650.1"/>
    </source>
</evidence>
<comment type="subcellular location">
    <subcellularLocation>
        <location evidence="1">Membrane</location>
        <topology evidence="1">Multi-pass membrane protein</topology>
    </subcellularLocation>
</comment>
<proteinExistence type="inferred from homology"/>
<keyword evidence="3 7" id="KW-0813">Transport</keyword>
<evidence type="ECO:0000256" key="8">
    <source>
        <dbReference type="SAM" id="MobiDB-lite"/>
    </source>
</evidence>
<dbReference type="PROSITE" id="PS50850">
    <property type="entry name" value="MFS"/>
    <property type="match status" value="1"/>
</dbReference>
<feature type="transmembrane region" description="Helical" evidence="9">
    <location>
        <begin position="198"/>
        <end position="220"/>
    </location>
</feature>
<evidence type="ECO:0000256" key="6">
    <source>
        <dbReference type="ARBA" id="ARBA00023136"/>
    </source>
</evidence>
<reference evidence="11" key="1">
    <citation type="submission" date="2021-07" db="EMBL/GenBank/DDBJ databases">
        <authorList>
            <person name="Branca A.L. A."/>
        </authorList>
    </citation>
    <scope>NUCLEOTIDE SEQUENCE</scope>
</reference>
<dbReference type="InterPro" id="IPR005828">
    <property type="entry name" value="MFS_sugar_transport-like"/>
</dbReference>
<feature type="transmembrane region" description="Helical" evidence="9">
    <location>
        <begin position="423"/>
        <end position="446"/>
    </location>
</feature>
<comment type="similarity">
    <text evidence="2 7">Belongs to the major facilitator superfamily. Sugar transporter (TC 2.A.1.1) family.</text>
</comment>
<evidence type="ECO:0000313" key="12">
    <source>
        <dbReference type="Proteomes" id="UP001152592"/>
    </source>
</evidence>
<dbReference type="PANTHER" id="PTHR48022">
    <property type="entry name" value="PLASTIDIC GLUCOSE TRANSPORTER 4"/>
    <property type="match status" value="1"/>
</dbReference>
<dbReference type="InterPro" id="IPR036259">
    <property type="entry name" value="MFS_trans_sf"/>
</dbReference>
<dbReference type="EMBL" id="CAJVPD010000288">
    <property type="protein sequence ID" value="CAG8424650.1"/>
    <property type="molecule type" value="Genomic_DNA"/>
</dbReference>
<dbReference type="InterPro" id="IPR050360">
    <property type="entry name" value="MFS_Sugar_Transporters"/>
</dbReference>
<feature type="compositionally biased region" description="Basic and acidic residues" evidence="8">
    <location>
        <begin position="541"/>
        <end position="554"/>
    </location>
</feature>
<comment type="caution">
    <text evidence="11">The sequence shown here is derived from an EMBL/GenBank/DDBJ whole genome shotgun (WGS) entry which is preliminary data.</text>
</comment>
<dbReference type="GO" id="GO:0016020">
    <property type="term" value="C:membrane"/>
    <property type="evidence" value="ECO:0007669"/>
    <property type="project" value="UniProtKB-SubCell"/>
</dbReference>
<dbReference type="PROSITE" id="PS00217">
    <property type="entry name" value="SUGAR_TRANSPORT_2"/>
    <property type="match status" value="1"/>
</dbReference>
<dbReference type="FunFam" id="1.20.1250.20:FF:000061">
    <property type="entry name" value="MFS sugar transporter"/>
    <property type="match status" value="1"/>
</dbReference>